<evidence type="ECO:0000313" key="2">
    <source>
        <dbReference type="Proteomes" id="UP000034235"/>
    </source>
</evidence>
<dbReference type="InterPro" id="IPR010662">
    <property type="entry name" value="RBBP9/YdeN"/>
</dbReference>
<comment type="caution">
    <text evidence="1">The sequence shown here is derived from an EMBL/GenBank/DDBJ whole genome shotgun (WGS) entry which is preliminary data.</text>
</comment>
<accession>A0A0G0MQB0</accession>
<proteinExistence type="predicted"/>
<name>A0A0G0MQB0_9BACT</name>
<organism evidence="1 2">
    <name type="scientific">Candidatus Daviesbacteria bacterium GW2011_GWA2_38_24</name>
    <dbReference type="NCBI Taxonomy" id="1618422"/>
    <lineage>
        <taxon>Bacteria</taxon>
        <taxon>Candidatus Daviesiibacteriota</taxon>
    </lineage>
</organism>
<dbReference type="Pfam" id="PF06821">
    <property type="entry name" value="Ser_hydrolase"/>
    <property type="match status" value="1"/>
</dbReference>
<dbReference type="Gene3D" id="3.40.50.1820">
    <property type="entry name" value="alpha/beta hydrolase"/>
    <property type="match status" value="1"/>
</dbReference>
<sequence>MKRVVIVHCWEGYPKYCWYPEVKKELEDEGFEVKVPAMPETDFPKLFLWIPKLKEIADEPSEDLYLIGHSVGVITILRYLEHLEEGKKVGGVVMVAGFTDDLDYEELKNFFETPIDFEKIKTKSKHFTAIHSDNDPYVSLRHGDIFKEKLGAELIVKYNMGHFSGPVDDTKSVTSLPEVVEAIKETSGE</sequence>
<dbReference type="GO" id="GO:0016787">
    <property type="term" value="F:hydrolase activity"/>
    <property type="evidence" value="ECO:0007669"/>
    <property type="project" value="InterPro"/>
</dbReference>
<dbReference type="Proteomes" id="UP000034235">
    <property type="component" value="Unassembled WGS sequence"/>
</dbReference>
<dbReference type="PANTHER" id="PTHR15394:SF3">
    <property type="entry name" value="SERINE HYDROLASE RBBP9"/>
    <property type="match status" value="1"/>
</dbReference>
<protein>
    <recommendedName>
        <fullName evidence="3">YdeN-like protein</fullName>
    </recommendedName>
</protein>
<dbReference type="InterPro" id="IPR029058">
    <property type="entry name" value="AB_hydrolase_fold"/>
</dbReference>
<dbReference type="PANTHER" id="PTHR15394">
    <property type="entry name" value="SERINE HYDROLASE RBBP9"/>
    <property type="match status" value="1"/>
</dbReference>
<dbReference type="AlphaFoldDB" id="A0A0G0MQB0"/>
<evidence type="ECO:0000313" key="1">
    <source>
        <dbReference type="EMBL" id="KKQ67091.1"/>
    </source>
</evidence>
<dbReference type="SUPFAM" id="SSF53474">
    <property type="entry name" value="alpha/beta-Hydrolases"/>
    <property type="match status" value="1"/>
</dbReference>
<gene>
    <name evidence="1" type="ORF">US86_C0001G0018</name>
</gene>
<evidence type="ECO:0008006" key="3">
    <source>
        <dbReference type="Google" id="ProtNLM"/>
    </source>
</evidence>
<reference evidence="1 2" key="1">
    <citation type="journal article" date="2015" name="Nature">
        <title>rRNA introns, odd ribosomes, and small enigmatic genomes across a large radiation of phyla.</title>
        <authorList>
            <person name="Brown C.T."/>
            <person name="Hug L.A."/>
            <person name="Thomas B.C."/>
            <person name="Sharon I."/>
            <person name="Castelle C.J."/>
            <person name="Singh A."/>
            <person name="Wilkins M.J."/>
            <person name="Williams K.H."/>
            <person name="Banfield J.F."/>
        </authorList>
    </citation>
    <scope>NUCLEOTIDE SEQUENCE [LARGE SCALE GENOMIC DNA]</scope>
</reference>
<dbReference type="EMBL" id="LBUP01000001">
    <property type="protein sequence ID" value="KKQ67091.1"/>
    <property type="molecule type" value="Genomic_DNA"/>
</dbReference>